<name>A0ACC3BB47_9EURO</name>
<comment type="caution">
    <text evidence="1">The sequence shown here is derived from an EMBL/GenBank/DDBJ whole genome shotgun (WGS) entry which is preliminary data.</text>
</comment>
<keyword evidence="2" id="KW-1185">Reference proteome</keyword>
<organism evidence="1 2">
    <name type="scientific">Aspergillus melleus</name>
    <dbReference type="NCBI Taxonomy" id="138277"/>
    <lineage>
        <taxon>Eukaryota</taxon>
        <taxon>Fungi</taxon>
        <taxon>Dikarya</taxon>
        <taxon>Ascomycota</taxon>
        <taxon>Pezizomycotina</taxon>
        <taxon>Eurotiomycetes</taxon>
        <taxon>Eurotiomycetidae</taxon>
        <taxon>Eurotiales</taxon>
        <taxon>Aspergillaceae</taxon>
        <taxon>Aspergillus</taxon>
        <taxon>Aspergillus subgen. Circumdati</taxon>
    </lineage>
</organism>
<dbReference type="Proteomes" id="UP001177260">
    <property type="component" value="Unassembled WGS sequence"/>
</dbReference>
<evidence type="ECO:0000313" key="1">
    <source>
        <dbReference type="EMBL" id="KAK1147893.1"/>
    </source>
</evidence>
<protein>
    <submittedName>
        <fullName evidence="1">Uncharacterized protein</fullName>
    </submittedName>
</protein>
<accession>A0ACC3BB47</accession>
<gene>
    <name evidence="1" type="ORF">N8T08_000408</name>
</gene>
<reference evidence="1 2" key="1">
    <citation type="journal article" date="2023" name="ACS Omega">
        <title>Identification of the Neoaspergillic Acid Biosynthesis Gene Cluster by Establishing an In Vitro CRISPR-Ribonucleoprotein Genetic System in Aspergillus melleus.</title>
        <authorList>
            <person name="Yuan B."/>
            <person name="Grau M.F."/>
            <person name="Murata R.M."/>
            <person name="Torok T."/>
            <person name="Venkateswaran K."/>
            <person name="Stajich J.E."/>
            <person name="Wang C.C.C."/>
        </authorList>
    </citation>
    <scope>NUCLEOTIDE SEQUENCE [LARGE SCALE GENOMIC DNA]</scope>
    <source>
        <strain evidence="1 2">IMV 1140</strain>
    </source>
</reference>
<dbReference type="EMBL" id="JAOPJF010000010">
    <property type="protein sequence ID" value="KAK1147893.1"/>
    <property type="molecule type" value="Genomic_DNA"/>
</dbReference>
<evidence type="ECO:0000313" key="2">
    <source>
        <dbReference type="Proteomes" id="UP001177260"/>
    </source>
</evidence>
<sequence length="264" mass="28930">MLFRASLVCMVASLVCAPLATALPTERARSDMTLTARDDTQCPAGKAFYVCALNNFRGCCSVDPCALKEGCPDYKGGDSTKNETKPPNNSCPAPETDTNPKTPKKPTDEPTSPPKKAPTCPPSGKKTKLFQPLTQTLIPNSSPVTTSNFNVSKTATTDQQQLISWKLPATAKSCIIGWAVPLKRNFKAGVNALVNVYVGSDKNNNKRVGNANFAFWPERDEARSNLVAVVECKEDMLFRLKMEHEDSVFLEQNGETGWWVEYEC</sequence>
<proteinExistence type="predicted"/>